<evidence type="ECO:0000313" key="2">
    <source>
        <dbReference type="EMBL" id="MBY8825323.1"/>
    </source>
</evidence>
<sequence>MKLIGRLAIPASIAISTAAHGETPQAVVEFHDFEQGPDVIRKTLTDAWRDDATFRYESGNCTDGTSFTENDGRKDRQPVRITAIHALGDRRLNAHPAYLVSGTRTLWLKHAAPAPLFVDLPCTWLVVFEGNRVESVREATELEYLLPTDAASAE</sequence>
<dbReference type="Proteomes" id="UP000706039">
    <property type="component" value="Unassembled WGS sequence"/>
</dbReference>
<name>A0ABS7PVD6_9SPHN</name>
<protein>
    <submittedName>
        <fullName evidence="2">Uncharacterized protein</fullName>
    </submittedName>
</protein>
<dbReference type="EMBL" id="JAINVV010000011">
    <property type="protein sequence ID" value="MBY8825323.1"/>
    <property type="molecule type" value="Genomic_DNA"/>
</dbReference>
<proteinExistence type="predicted"/>
<gene>
    <name evidence="2" type="ORF">K7G82_23670</name>
</gene>
<organism evidence="2 3">
    <name type="scientific">Sphingomonas colocasiae</name>
    <dbReference type="NCBI Taxonomy" id="1848973"/>
    <lineage>
        <taxon>Bacteria</taxon>
        <taxon>Pseudomonadati</taxon>
        <taxon>Pseudomonadota</taxon>
        <taxon>Alphaproteobacteria</taxon>
        <taxon>Sphingomonadales</taxon>
        <taxon>Sphingomonadaceae</taxon>
        <taxon>Sphingomonas</taxon>
    </lineage>
</organism>
<evidence type="ECO:0000313" key="3">
    <source>
        <dbReference type="Proteomes" id="UP000706039"/>
    </source>
</evidence>
<reference evidence="2 3" key="1">
    <citation type="submission" date="2021-08" db="EMBL/GenBank/DDBJ databases">
        <authorList>
            <person name="Tuo L."/>
        </authorList>
    </citation>
    <scope>NUCLEOTIDE SEQUENCE [LARGE SCALE GENOMIC DNA]</scope>
    <source>
        <strain evidence="2 3">JCM 31229</strain>
    </source>
</reference>
<keyword evidence="3" id="KW-1185">Reference proteome</keyword>
<keyword evidence="1" id="KW-0732">Signal</keyword>
<dbReference type="RefSeq" id="WP_222992413.1">
    <property type="nucleotide sequence ID" value="NZ_JAINVV010000011.1"/>
</dbReference>
<accession>A0ABS7PVD6</accession>
<feature type="chain" id="PRO_5047527820" evidence="1">
    <location>
        <begin position="22"/>
        <end position="154"/>
    </location>
</feature>
<comment type="caution">
    <text evidence="2">The sequence shown here is derived from an EMBL/GenBank/DDBJ whole genome shotgun (WGS) entry which is preliminary data.</text>
</comment>
<feature type="signal peptide" evidence="1">
    <location>
        <begin position="1"/>
        <end position="21"/>
    </location>
</feature>
<evidence type="ECO:0000256" key="1">
    <source>
        <dbReference type="SAM" id="SignalP"/>
    </source>
</evidence>